<sequence length="362" mass="39692">MKASPHPRQAERLAALHSYNILDTPREADFDDIVALAAKICGTPISVVNLIDAERQWFKAEVGLGTRETPLDTSICSHIILEQDFTIIEDTHNDPRTSDNELCTPADGLRFYAGALIKAENGLPIGTLCVLDNKPNSLNDDQRQALRVLTRRVTRELDLRRALQAQTILRDEMDHRVKNSLMSIAGAIRLYKTEARKTGDADAAFDALQRHLEAVSALHRAIYMSKENNGSVDLQEFMKSLALHLQASLPSNVRVKAETPESTVPHKIASTLGLVANEFAANTLKHGAAAETQTLINYAIEISDNKLILTCSNNVPEFSSNNENTQSGIGAKLMKASVAQFGGEIVQMGRGDGFELKATAYF</sequence>
<evidence type="ECO:0000313" key="3">
    <source>
        <dbReference type="Proteomes" id="UP000282211"/>
    </source>
</evidence>
<accession>A0A420WM69</accession>
<dbReference type="SUPFAM" id="SSF55781">
    <property type="entry name" value="GAF domain-like"/>
    <property type="match status" value="1"/>
</dbReference>
<dbReference type="SUPFAM" id="SSF55874">
    <property type="entry name" value="ATPase domain of HSP90 chaperone/DNA topoisomerase II/histidine kinase"/>
    <property type="match status" value="1"/>
</dbReference>
<dbReference type="OrthoDB" id="9816309at2"/>
<evidence type="ECO:0000259" key="1">
    <source>
        <dbReference type="SMART" id="SM00065"/>
    </source>
</evidence>
<dbReference type="InParanoid" id="A0A420WM69"/>
<dbReference type="InterPro" id="IPR036890">
    <property type="entry name" value="HATPase_C_sf"/>
</dbReference>
<keyword evidence="2" id="KW-0808">Transferase</keyword>
<dbReference type="GO" id="GO:0016301">
    <property type="term" value="F:kinase activity"/>
    <property type="evidence" value="ECO:0007669"/>
    <property type="project" value="UniProtKB-KW"/>
</dbReference>
<dbReference type="Pfam" id="PF07568">
    <property type="entry name" value="HisKA_2"/>
    <property type="match status" value="1"/>
</dbReference>
<dbReference type="InterPro" id="IPR003018">
    <property type="entry name" value="GAF"/>
</dbReference>
<evidence type="ECO:0000313" key="2">
    <source>
        <dbReference type="EMBL" id="RKQ71996.1"/>
    </source>
</evidence>
<dbReference type="AlphaFoldDB" id="A0A420WM69"/>
<proteinExistence type="predicted"/>
<dbReference type="Gene3D" id="3.30.565.10">
    <property type="entry name" value="Histidine kinase-like ATPase, C-terminal domain"/>
    <property type="match status" value="1"/>
</dbReference>
<dbReference type="PANTHER" id="PTHR43102:SF2">
    <property type="entry name" value="GAF DOMAIN-CONTAINING PROTEIN"/>
    <property type="match status" value="1"/>
</dbReference>
<keyword evidence="3" id="KW-1185">Reference proteome</keyword>
<name>A0A420WM69_9PROT</name>
<keyword evidence="2" id="KW-0418">Kinase</keyword>
<organism evidence="2 3">
    <name type="scientific">Litorimonas taeanensis</name>
    <dbReference type="NCBI Taxonomy" id="568099"/>
    <lineage>
        <taxon>Bacteria</taxon>
        <taxon>Pseudomonadati</taxon>
        <taxon>Pseudomonadota</taxon>
        <taxon>Alphaproteobacteria</taxon>
        <taxon>Maricaulales</taxon>
        <taxon>Robiginitomaculaceae</taxon>
    </lineage>
</organism>
<dbReference type="InterPro" id="IPR011495">
    <property type="entry name" value="Sig_transdc_His_kin_sub2_dim/P"/>
</dbReference>
<dbReference type="PANTHER" id="PTHR43102">
    <property type="entry name" value="SLR1143 PROTEIN"/>
    <property type="match status" value="1"/>
</dbReference>
<dbReference type="EMBL" id="RBII01000001">
    <property type="protein sequence ID" value="RKQ71996.1"/>
    <property type="molecule type" value="Genomic_DNA"/>
</dbReference>
<comment type="caution">
    <text evidence="2">The sequence shown here is derived from an EMBL/GenBank/DDBJ whole genome shotgun (WGS) entry which is preliminary data.</text>
</comment>
<dbReference type="Gene3D" id="3.30.450.40">
    <property type="match status" value="1"/>
</dbReference>
<dbReference type="InterPro" id="IPR029016">
    <property type="entry name" value="GAF-like_dom_sf"/>
</dbReference>
<dbReference type="SMART" id="SM00065">
    <property type="entry name" value="GAF"/>
    <property type="match status" value="1"/>
</dbReference>
<feature type="domain" description="GAF" evidence="1">
    <location>
        <begin position="25"/>
        <end position="167"/>
    </location>
</feature>
<gene>
    <name evidence="2" type="ORF">DES40_1332</name>
</gene>
<dbReference type="Proteomes" id="UP000282211">
    <property type="component" value="Unassembled WGS sequence"/>
</dbReference>
<protein>
    <submittedName>
        <fullName evidence="2">Two-component sensor histidine kinase</fullName>
    </submittedName>
</protein>
<dbReference type="RefSeq" id="WP_121099821.1">
    <property type="nucleotide sequence ID" value="NZ_RBII01000001.1"/>
</dbReference>
<reference evidence="2 3" key="1">
    <citation type="submission" date="2018-10" db="EMBL/GenBank/DDBJ databases">
        <title>Genomic Encyclopedia of Type Strains, Phase IV (KMG-IV): sequencing the most valuable type-strain genomes for metagenomic binning, comparative biology and taxonomic classification.</title>
        <authorList>
            <person name="Goeker M."/>
        </authorList>
    </citation>
    <scope>NUCLEOTIDE SEQUENCE [LARGE SCALE GENOMIC DNA]</scope>
    <source>
        <strain evidence="2 3">DSM 22008</strain>
    </source>
</reference>